<dbReference type="Proteomes" id="UP001157440">
    <property type="component" value="Unassembled WGS sequence"/>
</dbReference>
<evidence type="ECO:0000313" key="2">
    <source>
        <dbReference type="EMBL" id="GLS74548.1"/>
    </source>
</evidence>
<reference evidence="3" key="1">
    <citation type="journal article" date="2019" name="Int. J. Syst. Evol. Microbiol.">
        <title>The Global Catalogue of Microorganisms (GCM) 10K type strain sequencing project: providing services to taxonomists for standard genome sequencing and annotation.</title>
        <authorList>
            <consortium name="The Broad Institute Genomics Platform"/>
            <consortium name="The Broad Institute Genome Sequencing Center for Infectious Disease"/>
            <person name="Wu L."/>
            <person name="Ma J."/>
        </authorList>
    </citation>
    <scope>NUCLEOTIDE SEQUENCE [LARGE SCALE GENOMIC DNA]</scope>
    <source>
        <strain evidence="3">NBRC 103632</strain>
    </source>
</reference>
<keyword evidence="3" id="KW-1185">Reference proteome</keyword>
<organism evidence="2 3">
    <name type="scientific">Methylobacterium tardum</name>
    <dbReference type="NCBI Taxonomy" id="374432"/>
    <lineage>
        <taxon>Bacteria</taxon>
        <taxon>Pseudomonadati</taxon>
        <taxon>Pseudomonadota</taxon>
        <taxon>Alphaproteobacteria</taxon>
        <taxon>Hyphomicrobiales</taxon>
        <taxon>Methylobacteriaceae</taxon>
        <taxon>Methylobacterium</taxon>
    </lineage>
</organism>
<sequence>MARDQSGGATPSPEERAAGIRAGRKHLGEDGRPLTRPTSDAQEAADRTAMTVTGKPEPIPCATEDGLDKA</sequence>
<dbReference type="EMBL" id="BSPL01000038">
    <property type="protein sequence ID" value="GLS74548.1"/>
    <property type="molecule type" value="Genomic_DNA"/>
</dbReference>
<proteinExistence type="predicted"/>
<accession>A0AA37WXK0</accession>
<protein>
    <submittedName>
        <fullName evidence="2">Uncharacterized protein</fullName>
    </submittedName>
</protein>
<comment type="caution">
    <text evidence="2">The sequence shown here is derived from an EMBL/GenBank/DDBJ whole genome shotgun (WGS) entry which is preliminary data.</text>
</comment>
<feature type="region of interest" description="Disordered" evidence="1">
    <location>
        <begin position="1"/>
        <end position="70"/>
    </location>
</feature>
<dbReference type="AlphaFoldDB" id="A0AA37WXK0"/>
<gene>
    <name evidence="2" type="ORF">GCM10007890_65660</name>
</gene>
<dbReference type="RefSeq" id="WP_238195809.1">
    <property type="nucleotide sequence ID" value="NZ_BPQZ01000006.1"/>
</dbReference>
<evidence type="ECO:0000256" key="1">
    <source>
        <dbReference type="SAM" id="MobiDB-lite"/>
    </source>
</evidence>
<name>A0AA37WXK0_9HYPH</name>
<evidence type="ECO:0000313" key="3">
    <source>
        <dbReference type="Proteomes" id="UP001157440"/>
    </source>
</evidence>